<keyword evidence="1" id="KW-0472">Membrane</keyword>
<feature type="transmembrane region" description="Helical" evidence="1">
    <location>
        <begin position="41"/>
        <end position="63"/>
    </location>
</feature>
<keyword evidence="1" id="KW-1133">Transmembrane helix</keyword>
<feature type="transmembrane region" description="Helical" evidence="1">
    <location>
        <begin position="12"/>
        <end position="35"/>
    </location>
</feature>
<sequence>MASGNPKLRYRLAVGLLAFGIVSMLALFPLSFVLWGSPWGFIGPILFFAGFMAIAAAAILDIFNNLSLHGNRANTSHMEGTE</sequence>
<protein>
    <submittedName>
        <fullName evidence="2">Uncharacterized protein</fullName>
    </submittedName>
</protein>
<proteinExistence type="predicted"/>
<dbReference type="Proteomes" id="UP000501600">
    <property type="component" value="Chromosome"/>
</dbReference>
<gene>
    <name evidence="2" type="ORF">HF685_10000</name>
</gene>
<dbReference type="AlphaFoldDB" id="A0A6H2DN55"/>
<dbReference type="EMBL" id="CP051217">
    <property type="protein sequence ID" value="QJB69567.1"/>
    <property type="molecule type" value="Genomic_DNA"/>
</dbReference>
<reference evidence="2 3" key="1">
    <citation type="submission" date="2020-04" db="EMBL/GenBank/DDBJ databases">
        <title>Genome sequence for Sphingorhabdus sp. strain M1.</title>
        <authorList>
            <person name="Park S.-J."/>
        </authorList>
    </citation>
    <scope>NUCLEOTIDE SEQUENCE [LARGE SCALE GENOMIC DNA]</scope>
    <source>
        <strain evidence="2 3">JK6</strain>
    </source>
</reference>
<name>A0A6H2DN55_9SPHN</name>
<evidence type="ECO:0000313" key="2">
    <source>
        <dbReference type="EMBL" id="QJB69567.1"/>
    </source>
</evidence>
<keyword evidence="1" id="KW-0812">Transmembrane</keyword>
<keyword evidence="3" id="KW-1185">Reference proteome</keyword>
<evidence type="ECO:0000256" key="1">
    <source>
        <dbReference type="SAM" id="Phobius"/>
    </source>
</evidence>
<dbReference type="KEGG" id="phao:HF685_10000"/>
<evidence type="ECO:0000313" key="3">
    <source>
        <dbReference type="Proteomes" id="UP000501600"/>
    </source>
</evidence>
<accession>A0A6H2DN55</accession>
<organism evidence="2 3">
    <name type="scientific">Parasphingorhabdus halotolerans</name>
    <dbReference type="NCBI Taxonomy" id="2725558"/>
    <lineage>
        <taxon>Bacteria</taxon>
        <taxon>Pseudomonadati</taxon>
        <taxon>Pseudomonadota</taxon>
        <taxon>Alphaproteobacteria</taxon>
        <taxon>Sphingomonadales</taxon>
        <taxon>Sphingomonadaceae</taxon>
        <taxon>Parasphingorhabdus</taxon>
    </lineage>
</organism>